<evidence type="ECO:0000256" key="2">
    <source>
        <dbReference type="ARBA" id="ARBA00023239"/>
    </source>
</evidence>
<dbReference type="PANTHER" id="PTHR34183:SF1">
    <property type="entry name" value="ENDOLYTIC PEPTIDOGLYCAN TRANSGLYCOSYLASE RLPA"/>
    <property type="match status" value="1"/>
</dbReference>
<dbReference type="InterPro" id="IPR036908">
    <property type="entry name" value="RlpA-like_sf"/>
</dbReference>
<dbReference type="InterPro" id="IPR012997">
    <property type="entry name" value="RplA"/>
</dbReference>
<dbReference type="PANTHER" id="PTHR34183">
    <property type="entry name" value="ENDOLYTIC PEPTIDOGLYCAN TRANSGLYCOSYLASE RLPA"/>
    <property type="match status" value="1"/>
</dbReference>
<dbReference type="HAMAP" id="MF_02071">
    <property type="entry name" value="RlpA"/>
    <property type="match status" value="1"/>
</dbReference>
<sequence>MKWRAELAVLAAATLLSACASTRQVSDGAVKIGKPYQVGGRTYVPRDDRDYDETGMASWYGGQHHGRLTANGERFDMDGLSAAHPTLPMPSYAEVTALKTGRTILVRINDRGPFAANRILDLSRGSARALGVEKEGVARVRVRRVYPSEAQRKALLRGREVRVASVAPSPARPATAPVVAPVGSQAAILDRYIQVAAFGDGDRADALAAGLRDVATASVSPGGDLYRVRLGPFVDEAATFSALAEVRRRGYQDAHIVSANP</sequence>
<dbReference type="PROSITE" id="PS51724">
    <property type="entry name" value="SPOR"/>
    <property type="match status" value="1"/>
</dbReference>
<evidence type="ECO:0000256" key="3">
    <source>
        <dbReference type="ARBA" id="ARBA00023316"/>
    </source>
</evidence>
<dbReference type="GO" id="GO:0005886">
    <property type="term" value="C:plasma membrane"/>
    <property type="evidence" value="ECO:0007669"/>
    <property type="project" value="UniProtKB-SubCell"/>
</dbReference>
<dbReference type="InterPro" id="IPR009009">
    <property type="entry name" value="RlpA-like_DPBB"/>
</dbReference>
<keyword evidence="4" id="KW-0564">Palmitate</keyword>
<dbReference type="GO" id="GO:0009279">
    <property type="term" value="C:cell outer membrane"/>
    <property type="evidence" value="ECO:0007669"/>
    <property type="project" value="TreeGrafter"/>
</dbReference>
<proteinExistence type="inferred from homology"/>
<evidence type="ECO:0000256" key="4">
    <source>
        <dbReference type="HAMAP-Rule" id="MF_02071"/>
    </source>
</evidence>
<evidence type="ECO:0000313" key="8">
    <source>
        <dbReference type="EMBL" id="SNS04682.1"/>
    </source>
</evidence>
<dbReference type="Gene3D" id="3.30.70.1070">
    <property type="entry name" value="Sporulation related repeat"/>
    <property type="match status" value="1"/>
</dbReference>
<dbReference type="GO" id="GO:0042834">
    <property type="term" value="F:peptidoglycan binding"/>
    <property type="evidence" value="ECO:0007669"/>
    <property type="project" value="InterPro"/>
</dbReference>
<dbReference type="InterPro" id="IPR007730">
    <property type="entry name" value="SPOR-like_dom"/>
</dbReference>
<comment type="subcellular location">
    <subcellularLocation>
        <location evidence="4">Cell membrane</location>
        <topology evidence="4">Lipid-anchor</topology>
    </subcellularLocation>
</comment>
<protein>
    <recommendedName>
        <fullName evidence="4">Endolytic peptidoglycan transglycosylase RlpA</fullName>
        <ecNumber evidence="4">4.2.2.-</ecNumber>
    </recommendedName>
</protein>
<dbReference type="RefSeq" id="WP_179220648.1">
    <property type="nucleotide sequence ID" value="NZ_FZOS01000001.1"/>
</dbReference>
<keyword evidence="2 4" id="KW-0456">Lyase</keyword>
<gene>
    <name evidence="4" type="primary">rlpA</name>
    <name evidence="8" type="ORF">SAMN06295912_10113</name>
</gene>
<dbReference type="EMBL" id="FZOS01000001">
    <property type="protein sequence ID" value="SNS04682.1"/>
    <property type="molecule type" value="Genomic_DNA"/>
</dbReference>
<reference evidence="9" key="1">
    <citation type="submission" date="2017-06" db="EMBL/GenBank/DDBJ databases">
        <authorList>
            <person name="Varghese N."/>
            <person name="Submissions S."/>
        </authorList>
    </citation>
    <scope>NUCLEOTIDE SEQUENCE [LARGE SCALE GENOMIC DNA]</scope>
    <source>
        <strain evidence="9">LNB2</strain>
    </source>
</reference>
<dbReference type="GO" id="GO:0000270">
    <property type="term" value="P:peptidoglycan metabolic process"/>
    <property type="evidence" value="ECO:0007669"/>
    <property type="project" value="UniProtKB-UniRule"/>
</dbReference>
<evidence type="ECO:0000256" key="6">
    <source>
        <dbReference type="SAM" id="SignalP"/>
    </source>
</evidence>
<dbReference type="SUPFAM" id="SSF50685">
    <property type="entry name" value="Barwin-like endoglucanases"/>
    <property type="match status" value="1"/>
</dbReference>
<dbReference type="AlphaFoldDB" id="A0A239BAR5"/>
<organism evidence="8 9">
    <name type="scientific">Edaphosphingomonas laterariae</name>
    <dbReference type="NCBI Taxonomy" id="861865"/>
    <lineage>
        <taxon>Bacteria</taxon>
        <taxon>Pseudomonadati</taxon>
        <taxon>Pseudomonadota</taxon>
        <taxon>Alphaproteobacteria</taxon>
        <taxon>Sphingomonadales</taxon>
        <taxon>Rhizorhabdaceae</taxon>
        <taxon>Edaphosphingomonas</taxon>
    </lineage>
</organism>
<dbReference type="CDD" id="cd22268">
    <property type="entry name" value="DPBB_RlpA-like"/>
    <property type="match status" value="1"/>
</dbReference>
<keyword evidence="9" id="KW-1185">Reference proteome</keyword>
<feature type="domain" description="SPOR" evidence="7">
    <location>
        <begin position="185"/>
        <end position="259"/>
    </location>
</feature>
<evidence type="ECO:0000256" key="1">
    <source>
        <dbReference type="ARBA" id="ARBA00022729"/>
    </source>
</evidence>
<comment type="similarity">
    <text evidence="4 5">Belongs to the RlpA family.</text>
</comment>
<dbReference type="NCBIfam" id="TIGR00413">
    <property type="entry name" value="rlpA"/>
    <property type="match status" value="1"/>
</dbReference>
<feature type="chain" id="PRO_5013412577" description="Endolytic peptidoglycan transglycosylase RlpA" evidence="6">
    <location>
        <begin position="21"/>
        <end position="261"/>
    </location>
</feature>
<dbReference type="Pfam" id="PF03330">
    <property type="entry name" value="DPBB_1"/>
    <property type="match status" value="1"/>
</dbReference>
<keyword evidence="1 6" id="KW-0732">Signal</keyword>
<feature type="signal peptide" evidence="6">
    <location>
        <begin position="1"/>
        <end position="20"/>
    </location>
</feature>
<dbReference type="GO" id="GO:0071555">
    <property type="term" value="P:cell wall organization"/>
    <property type="evidence" value="ECO:0007669"/>
    <property type="project" value="UniProtKB-KW"/>
</dbReference>
<evidence type="ECO:0000259" key="7">
    <source>
        <dbReference type="PROSITE" id="PS51724"/>
    </source>
</evidence>
<dbReference type="GO" id="GO:0008932">
    <property type="term" value="F:lytic endotransglycosylase activity"/>
    <property type="evidence" value="ECO:0007669"/>
    <property type="project" value="UniProtKB-UniRule"/>
</dbReference>
<keyword evidence="4" id="KW-0472">Membrane</keyword>
<dbReference type="InterPro" id="IPR034718">
    <property type="entry name" value="RlpA"/>
</dbReference>
<dbReference type="Gene3D" id="2.40.40.10">
    <property type="entry name" value="RlpA-like domain"/>
    <property type="match status" value="1"/>
</dbReference>
<evidence type="ECO:0000256" key="5">
    <source>
        <dbReference type="RuleBase" id="RU003495"/>
    </source>
</evidence>
<dbReference type="EC" id="4.2.2.-" evidence="4"/>
<dbReference type="PROSITE" id="PS51257">
    <property type="entry name" value="PROKAR_LIPOPROTEIN"/>
    <property type="match status" value="1"/>
</dbReference>
<dbReference type="Pfam" id="PF05036">
    <property type="entry name" value="SPOR"/>
    <property type="match status" value="1"/>
</dbReference>
<dbReference type="InterPro" id="IPR036680">
    <property type="entry name" value="SPOR-like_sf"/>
</dbReference>
<accession>A0A239BAR5</accession>
<name>A0A239BAR5_9SPHN</name>
<keyword evidence="4 8" id="KW-0449">Lipoprotein</keyword>
<dbReference type="Proteomes" id="UP000198281">
    <property type="component" value="Unassembled WGS sequence"/>
</dbReference>
<keyword evidence="4" id="KW-1003">Cell membrane</keyword>
<dbReference type="SUPFAM" id="SSF110997">
    <property type="entry name" value="Sporulation related repeat"/>
    <property type="match status" value="1"/>
</dbReference>
<keyword evidence="3 4" id="KW-0961">Cell wall biogenesis/degradation</keyword>
<comment type="function">
    <text evidence="4">Lytic transglycosylase with a strong preference for naked glycan strands that lack stem peptides.</text>
</comment>
<evidence type="ECO:0000313" key="9">
    <source>
        <dbReference type="Proteomes" id="UP000198281"/>
    </source>
</evidence>